<keyword evidence="6 14" id="KW-0378">Hydrolase</keyword>
<evidence type="ECO:0000259" key="12">
    <source>
        <dbReference type="PROSITE" id="PS51194"/>
    </source>
</evidence>
<dbReference type="PROSITE" id="PS51194">
    <property type="entry name" value="HELICASE_CTER"/>
    <property type="match status" value="1"/>
</dbReference>
<comment type="similarity">
    <text evidence="10">Belongs to the DEAD box helicase family.</text>
</comment>
<dbReference type="GO" id="GO:0046872">
    <property type="term" value="F:metal ion binding"/>
    <property type="evidence" value="ECO:0007669"/>
    <property type="project" value="UniProtKB-KW"/>
</dbReference>
<dbReference type="PANTHER" id="PTHR47959:SF16">
    <property type="entry name" value="CRISPR-ASSOCIATED NUCLEASE_HELICASE CAS3-RELATED"/>
    <property type="match status" value="1"/>
</dbReference>
<dbReference type="GO" id="GO:0051607">
    <property type="term" value="P:defense response to virus"/>
    <property type="evidence" value="ECO:0007669"/>
    <property type="project" value="UniProtKB-KW"/>
</dbReference>
<organism evidence="14 15">
    <name type="scientific">Psychracetigena formicireducens</name>
    <dbReference type="NCBI Taxonomy" id="2986056"/>
    <lineage>
        <taxon>Bacteria</taxon>
        <taxon>Bacillati</taxon>
        <taxon>Candidatus Lithacetigenota</taxon>
        <taxon>Candidatus Psychracetigena</taxon>
    </lineage>
</organism>
<evidence type="ECO:0000256" key="9">
    <source>
        <dbReference type="ARBA" id="ARBA00023118"/>
    </source>
</evidence>
<protein>
    <submittedName>
        <fullName evidence="14">CRISPR-associated endonuclease/helicase Cas3</fullName>
        <ecNumber evidence="14">3.1.-.-</ecNumber>
    </submittedName>
</protein>
<dbReference type="InterPro" id="IPR006474">
    <property type="entry name" value="Helicase_Cas3_CRISPR-ass_core"/>
</dbReference>
<feature type="domain" description="HD Cas3-type" evidence="13">
    <location>
        <begin position="4"/>
        <end position="213"/>
    </location>
</feature>
<dbReference type="InterPro" id="IPR050079">
    <property type="entry name" value="DEAD_box_RNA_helicase"/>
</dbReference>
<dbReference type="Pfam" id="PF00270">
    <property type="entry name" value="DEAD"/>
    <property type="match status" value="1"/>
</dbReference>
<dbReference type="PANTHER" id="PTHR47959">
    <property type="entry name" value="ATP-DEPENDENT RNA HELICASE RHLE-RELATED"/>
    <property type="match status" value="1"/>
</dbReference>
<keyword evidence="8" id="KW-0067">ATP-binding</keyword>
<feature type="domain" description="Helicase ATP-binding" evidence="11">
    <location>
        <begin position="242"/>
        <end position="436"/>
    </location>
</feature>
<dbReference type="PROSITE" id="PS51192">
    <property type="entry name" value="HELICASE_ATP_BIND_1"/>
    <property type="match status" value="1"/>
</dbReference>
<comment type="caution">
    <text evidence="14">The sequence shown here is derived from an EMBL/GenBank/DDBJ whole genome shotgun (WGS) entry which is preliminary data.</text>
</comment>
<dbReference type="NCBIfam" id="TIGR01587">
    <property type="entry name" value="cas3_core"/>
    <property type="match status" value="1"/>
</dbReference>
<gene>
    <name evidence="14" type="primary">ygcB_3</name>
    <name evidence="14" type="ORF">DDT42_01666</name>
</gene>
<proteinExistence type="inferred from homology"/>
<dbReference type="GO" id="GO:0005524">
    <property type="term" value="F:ATP binding"/>
    <property type="evidence" value="ECO:0007669"/>
    <property type="project" value="UniProtKB-KW"/>
</dbReference>
<name>A0A9E2BIL6_PSYF1</name>
<reference evidence="14 15" key="1">
    <citation type="journal article" date="2021" name="bioRxiv">
        <title>Unique metabolic strategies in Hadean analogues reveal hints for primordial physiology.</title>
        <authorList>
            <person name="Nobu M.K."/>
            <person name="Nakai R."/>
            <person name="Tamazawa S."/>
            <person name="Mori H."/>
            <person name="Toyoda A."/>
            <person name="Ijiri A."/>
            <person name="Suzuki S."/>
            <person name="Kurokawa K."/>
            <person name="Kamagata Y."/>
            <person name="Tamaki H."/>
        </authorList>
    </citation>
    <scope>NUCLEOTIDE SEQUENCE [LARGE SCALE GENOMIC DNA]</scope>
    <source>
        <strain evidence="14">BS525</strain>
    </source>
</reference>
<dbReference type="GO" id="GO:0003724">
    <property type="term" value="F:RNA helicase activity"/>
    <property type="evidence" value="ECO:0007669"/>
    <property type="project" value="TreeGrafter"/>
</dbReference>
<evidence type="ECO:0000256" key="6">
    <source>
        <dbReference type="ARBA" id="ARBA00022801"/>
    </source>
</evidence>
<keyword evidence="9" id="KW-0051">Antiviral defense</keyword>
<dbReference type="SMART" id="SM00487">
    <property type="entry name" value="DEXDc"/>
    <property type="match status" value="1"/>
</dbReference>
<evidence type="ECO:0000259" key="11">
    <source>
        <dbReference type="PROSITE" id="PS51192"/>
    </source>
</evidence>
<keyword evidence="5" id="KW-0547">Nucleotide-binding</keyword>
<dbReference type="GO" id="GO:0005829">
    <property type="term" value="C:cytosol"/>
    <property type="evidence" value="ECO:0007669"/>
    <property type="project" value="TreeGrafter"/>
</dbReference>
<dbReference type="CDD" id="cd09641">
    <property type="entry name" value="Cas3''_I"/>
    <property type="match status" value="1"/>
</dbReference>
<dbReference type="Proteomes" id="UP000811545">
    <property type="component" value="Unassembled WGS sequence"/>
</dbReference>
<keyword evidence="3" id="KW-0540">Nuclease</keyword>
<dbReference type="EMBL" id="QLTW01000173">
    <property type="protein sequence ID" value="MBT9145789.1"/>
    <property type="molecule type" value="Genomic_DNA"/>
</dbReference>
<dbReference type="SUPFAM" id="SSF52540">
    <property type="entry name" value="P-loop containing nucleoside triphosphate hydrolases"/>
    <property type="match status" value="1"/>
</dbReference>
<dbReference type="GO" id="GO:0016787">
    <property type="term" value="F:hydrolase activity"/>
    <property type="evidence" value="ECO:0007669"/>
    <property type="project" value="UniProtKB-KW"/>
</dbReference>
<dbReference type="Gene3D" id="3.40.50.300">
    <property type="entry name" value="P-loop containing nucleotide triphosphate hydrolases"/>
    <property type="match status" value="2"/>
</dbReference>
<evidence type="ECO:0000313" key="15">
    <source>
        <dbReference type="Proteomes" id="UP000811545"/>
    </source>
</evidence>
<comment type="similarity">
    <text evidence="2">In the central section; belongs to the CRISPR-associated helicase Cas3 family.</text>
</comment>
<evidence type="ECO:0000259" key="13">
    <source>
        <dbReference type="PROSITE" id="PS51643"/>
    </source>
</evidence>
<dbReference type="InterPro" id="IPR006483">
    <property type="entry name" value="CRISPR-assoc_Cas3_HD"/>
</dbReference>
<dbReference type="EC" id="3.1.-.-" evidence="14"/>
<evidence type="ECO:0000256" key="2">
    <source>
        <dbReference type="ARBA" id="ARBA00009046"/>
    </source>
</evidence>
<dbReference type="AlphaFoldDB" id="A0A9E2BIL6"/>
<dbReference type="InterPro" id="IPR038257">
    <property type="entry name" value="CRISPR-assoc_Cas3_HD_sf"/>
</dbReference>
<evidence type="ECO:0000313" key="14">
    <source>
        <dbReference type="EMBL" id="MBT9145789.1"/>
    </source>
</evidence>
<dbReference type="Pfam" id="PF22590">
    <property type="entry name" value="Cas3-like_C_2"/>
    <property type="match status" value="1"/>
</dbReference>
<keyword evidence="14" id="KW-0255">Endonuclease</keyword>
<dbReference type="InterPro" id="IPR011545">
    <property type="entry name" value="DEAD/DEAH_box_helicase_dom"/>
</dbReference>
<dbReference type="InterPro" id="IPR001650">
    <property type="entry name" value="Helicase_C-like"/>
</dbReference>
<dbReference type="PROSITE" id="PS51643">
    <property type="entry name" value="HD_CAS3"/>
    <property type="match status" value="1"/>
</dbReference>
<evidence type="ECO:0000256" key="4">
    <source>
        <dbReference type="ARBA" id="ARBA00022723"/>
    </source>
</evidence>
<dbReference type="InterPro" id="IPR027417">
    <property type="entry name" value="P-loop_NTPase"/>
</dbReference>
<dbReference type="Gene3D" id="1.10.3210.30">
    <property type="match status" value="1"/>
</dbReference>
<dbReference type="SMART" id="SM00490">
    <property type="entry name" value="HELICc"/>
    <property type="match status" value="1"/>
</dbReference>
<evidence type="ECO:0000256" key="1">
    <source>
        <dbReference type="ARBA" id="ARBA00006847"/>
    </source>
</evidence>
<comment type="similarity">
    <text evidence="1">In the N-terminal section; belongs to the CRISPR-associated nuclease Cas3-HD family.</text>
</comment>
<sequence>MVTLAKRTETLLEHTENALNVFRSMRRSYTNAPEMCGVEHFWEHLFYSIFLHDFGKGAVGFQNIFEKGEKWSYRHEILSAGFVSSLDYSDSLYKDAIGLAIITHHKDVLELRERFNTFPSPVGKERYGNKLKELEPNFDELRSYYNHIPEFSEKYLGYKLNNFRDLESPEELEDVYKTVVLPYFNAWEDERKTKLHGKYGVFLKGFLTACDHLASGSKYGILNAIENMREIYQFEELRCIQEKAIVTKGDSLLTAPTGSGKTEAALFWSDTNQNTQKSKRVFYLLPYTASINAMYKRLQKDFMNEELVGLQHGKAAYFLYKAFSDDGDYVVAKDRAKAIRDLTKKIYRPYKILTPFQILKAFFGMRGFEQQLSEMTNGLFILDEIHAYDAHTTALILEMLKILKQDYGANLFIMSATLPEFIRDLFRESLEINVKISMDEETLKKFTRHRVEILAGSVIDNLDRIKSDLQDGKRILVVCNTVSRAQEVFRELSPIVKKSALLHGRFMLRDREKIEDNLQDMHLLVGTQAIEVSLNIDYDILYSEPAPIDALIQRFGRVNRMGWGKISPVYVFSKGSDKDKYVYNEVLVKQTLDNLGRVDLLEEDIIQTLVDNIYKDGYTGKDEEVFENVQRLFKPFYNQIVPFIHDKRNEENFYSLYQSYEVIPLKYKEHYLEEIKKSRYFEAMSYFTSISVGQYKRLERGNNVDICNSTRFVNAKYDGRLGLILDEAEIEASNII</sequence>
<dbReference type="GO" id="GO:0004519">
    <property type="term" value="F:endonuclease activity"/>
    <property type="evidence" value="ECO:0007669"/>
    <property type="project" value="UniProtKB-KW"/>
</dbReference>
<dbReference type="NCBIfam" id="TIGR01596">
    <property type="entry name" value="cas3_HD"/>
    <property type="match status" value="1"/>
</dbReference>
<feature type="domain" description="Helicase C-terminal" evidence="12">
    <location>
        <begin position="461"/>
        <end position="606"/>
    </location>
</feature>
<evidence type="ECO:0000256" key="8">
    <source>
        <dbReference type="ARBA" id="ARBA00022840"/>
    </source>
</evidence>
<evidence type="ECO:0000256" key="3">
    <source>
        <dbReference type="ARBA" id="ARBA00022722"/>
    </source>
</evidence>
<dbReference type="InterPro" id="IPR014001">
    <property type="entry name" value="Helicase_ATP-bd"/>
</dbReference>
<accession>A0A9E2BIL6</accession>
<evidence type="ECO:0000256" key="7">
    <source>
        <dbReference type="ARBA" id="ARBA00022806"/>
    </source>
</evidence>
<keyword evidence="4" id="KW-0479">Metal-binding</keyword>
<evidence type="ECO:0000256" key="10">
    <source>
        <dbReference type="ARBA" id="ARBA00038437"/>
    </source>
</evidence>
<dbReference type="InterPro" id="IPR054712">
    <property type="entry name" value="Cas3-like_dom"/>
</dbReference>
<dbReference type="GO" id="GO:0003676">
    <property type="term" value="F:nucleic acid binding"/>
    <property type="evidence" value="ECO:0007669"/>
    <property type="project" value="InterPro"/>
</dbReference>
<evidence type="ECO:0000256" key="5">
    <source>
        <dbReference type="ARBA" id="ARBA00022741"/>
    </source>
</evidence>
<keyword evidence="7" id="KW-0347">Helicase</keyword>